<sequence length="862" mass="92805">MFQRIQNFGEGFARKAASATELLADRELRRKAQTLIGRRAGERIKGISTGGLHAVLSSRPAGAGQVGSRIAEGPRQIQAILVRMQARMEEQRLQASLQAERDSPVDVQVGALVCEEAPQELRSRMWMALLEDSTLCGSLLDEKALEEELSLAAGSQRSMRSNSFTSADGMSTRSQGSMARQASSNPTQNIGRAESQDGSVTAGSVSVQDSASEAGHSTAPQSYIGEHLNSRHRHPARPGTAYSEAGSTDAASVQTVRGSEATLGDVAEALRTDNQEAGELPNGMHSREDDKPVPAPPASIPEEEQDDLNGDSTETQEDGHLQSSDRAPSTLDKQIAQDRMAADMGTPAGLPRVATSHTAQPKQDGPVVPPAVHGAAHAAESDSGQPPDTPGAFDPDVGHLPVARQENTPERGLDDPGHMTPSSSPRQLDEAASGLEQWEMVVGAARLYDWSGGSRLRSPRGSLQRHLSSDSQAPDTLRTRIMAAVMNVAWPISTEYGEESRYNTLLQISIGQEEVDEVITRDIHRTFPEHPQFGFAQGQQALFRVLKAYSLHDLEVSYCQGMAFVAGVILMYLPEEPAFSVLTRLMGPGGPDLRTLFLPGLEGLKQLLRSFEWLMERLMPQAKAHLEEYTALPVLYASQWFLTCFSCPFPAKFACRVIDVLLQEQRPHVLLRVALAVVAECEADILQLHDFEDIITFLKVEPVKWSQQRMRKVLNNAILTGNVGDDMIACAETALGEGFEGSLSRRTSVAPDPVTAAAAVAAARVRQLEAARLSGRLSNTDEDTTHQSIGSGVSEAGLAKETEALLPRASAKLSTNASAMMDPDYMTMMLAMDTLWASEDIQDVPPSDAAASPSEGAAGSAE</sequence>
<keyword evidence="4" id="KW-1185">Reference proteome</keyword>
<evidence type="ECO:0000256" key="1">
    <source>
        <dbReference type="SAM" id="MobiDB-lite"/>
    </source>
</evidence>
<feature type="compositionally biased region" description="Low complexity" evidence="1">
    <location>
        <begin position="845"/>
        <end position="862"/>
    </location>
</feature>
<feature type="compositionally biased region" description="Low complexity" evidence="1">
    <location>
        <begin position="455"/>
        <end position="465"/>
    </location>
</feature>
<reference evidence="3 4" key="1">
    <citation type="submission" date="2024-06" db="EMBL/GenBank/DDBJ databases">
        <authorList>
            <person name="Kraege A."/>
            <person name="Thomma B."/>
        </authorList>
    </citation>
    <scope>NUCLEOTIDE SEQUENCE [LARGE SCALE GENOMIC DNA]</scope>
</reference>
<dbReference type="Gene3D" id="1.10.472.80">
    <property type="entry name" value="Ypt/Rab-GAP domain of gyp1p, domain 3"/>
    <property type="match status" value="1"/>
</dbReference>
<feature type="region of interest" description="Disordered" evidence="1">
    <location>
        <begin position="774"/>
        <end position="796"/>
    </location>
</feature>
<dbReference type="Gene3D" id="1.10.8.270">
    <property type="entry name" value="putative rabgap domain of human tbc1 domain family member 14 like domains"/>
    <property type="match status" value="1"/>
</dbReference>
<feature type="domain" description="Rab-GAP TBC" evidence="2">
    <location>
        <begin position="480"/>
        <end position="665"/>
    </location>
</feature>
<dbReference type="PROSITE" id="PS50086">
    <property type="entry name" value="TBC_RABGAP"/>
    <property type="match status" value="1"/>
</dbReference>
<dbReference type="SUPFAM" id="SSF47923">
    <property type="entry name" value="Ypt/Rab-GAP domain of gyp1p"/>
    <property type="match status" value="2"/>
</dbReference>
<evidence type="ECO:0000259" key="2">
    <source>
        <dbReference type="PROSITE" id="PS50086"/>
    </source>
</evidence>
<organism evidence="3 4">
    <name type="scientific">Coccomyxa viridis</name>
    <dbReference type="NCBI Taxonomy" id="1274662"/>
    <lineage>
        <taxon>Eukaryota</taxon>
        <taxon>Viridiplantae</taxon>
        <taxon>Chlorophyta</taxon>
        <taxon>core chlorophytes</taxon>
        <taxon>Trebouxiophyceae</taxon>
        <taxon>Trebouxiophyceae incertae sedis</taxon>
        <taxon>Coccomyxaceae</taxon>
        <taxon>Coccomyxa</taxon>
    </lineage>
</organism>
<feature type="region of interest" description="Disordered" evidence="1">
    <location>
        <begin position="455"/>
        <end position="474"/>
    </location>
</feature>
<proteinExistence type="predicted"/>
<feature type="region of interest" description="Disordered" evidence="1">
    <location>
        <begin position="151"/>
        <end position="256"/>
    </location>
</feature>
<dbReference type="PANTHER" id="PTHR47219">
    <property type="entry name" value="RAB GTPASE-ACTIVATING PROTEIN 1-LIKE"/>
    <property type="match status" value="1"/>
</dbReference>
<name>A0ABP1G6N9_9CHLO</name>
<accession>A0ABP1G6N9</accession>
<evidence type="ECO:0000313" key="3">
    <source>
        <dbReference type="EMBL" id="CAL5227809.1"/>
    </source>
</evidence>
<feature type="region of interest" description="Disordered" evidence="1">
    <location>
        <begin position="839"/>
        <end position="862"/>
    </location>
</feature>
<dbReference type="InterPro" id="IPR000195">
    <property type="entry name" value="Rab-GAP-TBC_dom"/>
</dbReference>
<dbReference type="Pfam" id="PF00566">
    <property type="entry name" value="RabGAP-TBC"/>
    <property type="match status" value="1"/>
</dbReference>
<dbReference type="InterPro" id="IPR050302">
    <property type="entry name" value="Rab_GAP_TBC_domain"/>
</dbReference>
<comment type="caution">
    <text evidence="3">The sequence shown here is derived from an EMBL/GenBank/DDBJ whole genome shotgun (WGS) entry which is preliminary data.</text>
</comment>
<dbReference type="SMART" id="SM00164">
    <property type="entry name" value="TBC"/>
    <property type="match status" value="1"/>
</dbReference>
<gene>
    <name evidence="3" type="primary">g10834</name>
    <name evidence="3" type="ORF">VP750_LOCUS9715</name>
</gene>
<feature type="compositionally biased region" description="Basic and acidic residues" evidence="1">
    <location>
        <begin position="407"/>
        <end position="417"/>
    </location>
</feature>
<dbReference type="PANTHER" id="PTHR47219:SF9">
    <property type="entry name" value="GTPASE ACTIVATING PROTEIN AND CENTROSOME-ASSOCIATED, ISOFORM B"/>
    <property type="match status" value="1"/>
</dbReference>
<feature type="region of interest" description="Disordered" evidence="1">
    <location>
        <begin position="273"/>
        <end position="432"/>
    </location>
</feature>
<feature type="compositionally biased region" description="Polar residues" evidence="1">
    <location>
        <begin position="156"/>
        <end position="211"/>
    </location>
</feature>
<protein>
    <submittedName>
        <fullName evidence="3">G10834 protein</fullName>
    </submittedName>
</protein>
<evidence type="ECO:0000313" key="4">
    <source>
        <dbReference type="Proteomes" id="UP001497392"/>
    </source>
</evidence>
<dbReference type="InterPro" id="IPR035969">
    <property type="entry name" value="Rab-GAP_TBC_sf"/>
</dbReference>
<dbReference type="Proteomes" id="UP001497392">
    <property type="component" value="Unassembled WGS sequence"/>
</dbReference>
<dbReference type="EMBL" id="CAXHTA020000017">
    <property type="protein sequence ID" value="CAL5227809.1"/>
    <property type="molecule type" value="Genomic_DNA"/>
</dbReference>
<feature type="compositionally biased region" description="Polar residues" evidence="1">
    <location>
        <begin position="245"/>
        <end position="256"/>
    </location>
</feature>